<dbReference type="Proteomes" id="UP000789390">
    <property type="component" value="Unassembled WGS sequence"/>
</dbReference>
<comment type="caution">
    <text evidence="1">The sequence shown here is derived from an EMBL/GenBank/DDBJ whole genome shotgun (WGS) entry which is preliminary data.</text>
</comment>
<accession>A0A8J2WL51</accession>
<dbReference type="EMBL" id="CAKKLH010000299">
    <property type="protein sequence ID" value="CAH0110075.1"/>
    <property type="molecule type" value="Genomic_DNA"/>
</dbReference>
<evidence type="ECO:0000313" key="1">
    <source>
        <dbReference type="EMBL" id="CAH0110075.1"/>
    </source>
</evidence>
<keyword evidence="2" id="KW-1185">Reference proteome</keyword>
<gene>
    <name evidence="1" type="ORF">DGAL_LOCUS13574</name>
</gene>
<organism evidence="1 2">
    <name type="scientific">Daphnia galeata</name>
    <dbReference type="NCBI Taxonomy" id="27404"/>
    <lineage>
        <taxon>Eukaryota</taxon>
        <taxon>Metazoa</taxon>
        <taxon>Ecdysozoa</taxon>
        <taxon>Arthropoda</taxon>
        <taxon>Crustacea</taxon>
        <taxon>Branchiopoda</taxon>
        <taxon>Diplostraca</taxon>
        <taxon>Cladocera</taxon>
        <taxon>Anomopoda</taxon>
        <taxon>Daphniidae</taxon>
        <taxon>Daphnia</taxon>
    </lineage>
</organism>
<reference evidence="1" key="1">
    <citation type="submission" date="2021-11" db="EMBL/GenBank/DDBJ databases">
        <authorList>
            <person name="Schell T."/>
        </authorList>
    </citation>
    <scope>NUCLEOTIDE SEQUENCE</scope>
    <source>
        <strain evidence="1">M5</strain>
    </source>
</reference>
<protein>
    <submittedName>
        <fullName evidence="1">Uncharacterized protein</fullName>
    </submittedName>
</protein>
<sequence>MLEKEPENRISSAEVVDQLMKIKKITISHFLKRRNANYVIEEFNILIQEGIEIDVDERGLTTLLHLFWTTTYHNLVILTVCSYEIDKEKGFLPQLSDLG</sequence>
<dbReference type="AlphaFoldDB" id="A0A8J2WL51"/>
<proteinExistence type="predicted"/>
<evidence type="ECO:0000313" key="2">
    <source>
        <dbReference type="Proteomes" id="UP000789390"/>
    </source>
</evidence>
<name>A0A8J2WL51_9CRUS</name>